<feature type="binding site" evidence="2">
    <location>
        <position position="34"/>
    </location>
    <ligand>
        <name>substrate</name>
    </ligand>
</feature>
<feature type="binding site" evidence="2">
    <location>
        <position position="21"/>
    </location>
    <ligand>
        <name>Mg(2+)</name>
        <dbReference type="ChEBI" id="CHEBI:18420"/>
    </ligand>
</feature>
<comment type="cofactor">
    <cofactor evidence="2">
        <name>Mg(2+)</name>
        <dbReference type="ChEBI" id="CHEBI:18420"/>
    </cofactor>
    <text evidence="2">Binds 2 magnesium ions per subunit.</text>
</comment>
<reference evidence="3 4" key="1">
    <citation type="submission" date="2018-11" db="EMBL/GenBank/DDBJ databases">
        <authorList>
            <person name="Na S.W."/>
            <person name="Baik M."/>
        </authorList>
    </citation>
    <scope>NUCLEOTIDE SEQUENCE [LARGE SCALE GENOMIC DNA]</scope>
    <source>
        <strain evidence="3 4">E39</strain>
    </source>
</reference>
<feature type="binding site" evidence="2">
    <location>
        <begin position="22"/>
        <end position="25"/>
    </location>
    <ligand>
        <name>substrate</name>
    </ligand>
</feature>
<feature type="binding site" evidence="2">
    <location>
        <begin position="193"/>
        <end position="195"/>
    </location>
    <ligand>
        <name>substrate</name>
    </ligand>
</feature>
<keyword evidence="2" id="KW-0479">Metal-binding</keyword>
<dbReference type="EC" id="2.5.1.-" evidence="2"/>
<feature type="active site" evidence="2">
    <location>
        <position position="21"/>
    </location>
</feature>
<dbReference type="CDD" id="cd00475">
    <property type="entry name" value="Cis_IPPS"/>
    <property type="match status" value="1"/>
</dbReference>
<dbReference type="RefSeq" id="WP_111898024.1">
    <property type="nucleotide sequence ID" value="NZ_CP033459.1"/>
</dbReference>
<dbReference type="InterPro" id="IPR018520">
    <property type="entry name" value="UPP_synth-like_CS"/>
</dbReference>
<accession>A0A5P8E7F2</accession>
<dbReference type="OrthoDB" id="4191603at2"/>
<evidence type="ECO:0000313" key="3">
    <source>
        <dbReference type="EMBL" id="QFQ12955.1"/>
    </source>
</evidence>
<dbReference type="Gene3D" id="3.40.1180.10">
    <property type="entry name" value="Decaprenyl diphosphate synthase-like"/>
    <property type="match status" value="1"/>
</dbReference>
<dbReference type="NCBIfam" id="NF011405">
    <property type="entry name" value="PRK14830.1"/>
    <property type="match status" value="1"/>
</dbReference>
<dbReference type="PANTHER" id="PTHR10291">
    <property type="entry name" value="DEHYDRODOLICHYL DIPHOSPHATE SYNTHASE FAMILY MEMBER"/>
    <property type="match status" value="1"/>
</dbReference>
<dbReference type="Proteomes" id="UP000249375">
    <property type="component" value="Chromosome"/>
</dbReference>
<proteinExistence type="inferred from homology"/>
<feature type="active site" description="Proton acceptor" evidence="2">
    <location>
        <position position="69"/>
    </location>
</feature>
<feature type="binding site" evidence="2">
    <location>
        <position position="38"/>
    </location>
    <ligand>
        <name>substrate</name>
    </ligand>
</feature>
<evidence type="ECO:0000256" key="2">
    <source>
        <dbReference type="HAMAP-Rule" id="MF_01139"/>
    </source>
</evidence>
<organism evidence="3 4">
    <name type="scientific">Pseudoprevotella muciniphila</name>
    <dbReference type="NCBI Taxonomy" id="2133944"/>
    <lineage>
        <taxon>Bacteria</taxon>
        <taxon>Pseudomonadati</taxon>
        <taxon>Bacteroidota</taxon>
        <taxon>Bacteroidia</taxon>
        <taxon>Bacteroidales</taxon>
        <taxon>Prevotellaceae</taxon>
        <taxon>Pseudoprevotella</taxon>
    </lineage>
</organism>
<dbReference type="GO" id="GO:0016094">
    <property type="term" value="P:polyprenol biosynthetic process"/>
    <property type="evidence" value="ECO:0007669"/>
    <property type="project" value="TreeGrafter"/>
</dbReference>
<dbReference type="GO" id="GO:0045547">
    <property type="term" value="F:ditrans,polycis-polyprenyl diphosphate synthase [(2E,6E)-farnesyl diphosphate specific] activity"/>
    <property type="evidence" value="ECO:0007669"/>
    <property type="project" value="TreeGrafter"/>
</dbReference>
<sequence length="246" mass="28384">MSNLERIDMKRIPNHIAVIMDGNGRWAKQRGQSRSMGHQAGVKSVFDITEAAAELGVKYITLYVFSKENWKRPNDEVTALMALIIQEMKENVYMKNNARMRFIGDLDSLPDKLKNVIIECMDHTKNNTGLTQVLAISYSSRWEIAHAVRGIANRVKEGTLNPEDIGEDTISEELMASFMPDPDLLIRTGGEQRISNYLLWQCAYSEFYFCDTYWPDFGKEEFYKAIVEYQNRERRFGKTSEQVTTI</sequence>
<dbReference type="AlphaFoldDB" id="A0A5P8E7F2"/>
<feature type="binding site" evidence="2">
    <location>
        <position position="70"/>
    </location>
    <ligand>
        <name>substrate</name>
    </ligand>
</feature>
<feature type="binding site" evidence="2">
    <location>
        <position position="206"/>
    </location>
    <ligand>
        <name>Mg(2+)</name>
        <dbReference type="ChEBI" id="CHEBI:18420"/>
    </ligand>
</feature>
<feature type="binding site" evidence="2">
    <location>
        <position position="72"/>
    </location>
    <ligand>
        <name>substrate</name>
    </ligand>
</feature>
<feature type="binding site" evidence="2">
    <location>
        <position position="26"/>
    </location>
    <ligand>
        <name>substrate</name>
    </ligand>
</feature>
<comment type="subunit">
    <text evidence="2">Homodimer.</text>
</comment>
<name>A0A5P8E7F2_9BACT</name>
<feature type="binding site" evidence="2">
    <location>
        <position position="187"/>
    </location>
    <ligand>
        <name>substrate</name>
    </ligand>
</feature>
<dbReference type="InterPro" id="IPR001441">
    <property type="entry name" value="UPP_synth-like"/>
</dbReference>
<dbReference type="FunFam" id="3.40.1180.10:FF:000001">
    <property type="entry name" value="(2E,6E)-farnesyl-diphosphate-specific ditrans,polycis-undecaprenyl-diphosphate synthase"/>
    <property type="match status" value="1"/>
</dbReference>
<dbReference type="EMBL" id="CP033459">
    <property type="protein sequence ID" value="QFQ12955.1"/>
    <property type="molecule type" value="Genomic_DNA"/>
</dbReference>
<dbReference type="InterPro" id="IPR036424">
    <property type="entry name" value="UPP_synth-like_sf"/>
</dbReference>
<dbReference type="PROSITE" id="PS01066">
    <property type="entry name" value="UPP_SYNTHASE"/>
    <property type="match status" value="1"/>
</dbReference>
<evidence type="ECO:0000256" key="1">
    <source>
        <dbReference type="ARBA" id="ARBA00022679"/>
    </source>
</evidence>
<dbReference type="GO" id="GO:0000287">
    <property type="term" value="F:magnesium ion binding"/>
    <property type="evidence" value="ECO:0007669"/>
    <property type="project" value="UniProtKB-UniRule"/>
</dbReference>
<dbReference type="HAMAP" id="MF_01139">
    <property type="entry name" value="ISPT"/>
    <property type="match status" value="1"/>
</dbReference>
<dbReference type="KEGG" id="alq:C7Y71_007950"/>
<comment type="function">
    <text evidence="2">Catalyzes the condensation of isopentenyl diphosphate (IPP) with allylic pyrophosphates generating different type of terpenoids.</text>
</comment>
<keyword evidence="1 2" id="KW-0808">Transferase</keyword>
<gene>
    <name evidence="3" type="ORF">C7Y71_007950</name>
</gene>
<dbReference type="SUPFAM" id="SSF64005">
    <property type="entry name" value="Undecaprenyl diphosphate synthase"/>
    <property type="match status" value="1"/>
</dbReference>
<dbReference type="Pfam" id="PF01255">
    <property type="entry name" value="Prenyltransf"/>
    <property type="match status" value="1"/>
</dbReference>
<feature type="binding site" evidence="2">
    <location>
        <begin position="66"/>
        <end position="68"/>
    </location>
    <ligand>
        <name>substrate</name>
    </ligand>
</feature>
<dbReference type="NCBIfam" id="TIGR00055">
    <property type="entry name" value="uppS"/>
    <property type="match status" value="1"/>
</dbReference>
<evidence type="ECO:0000313" key="4">
    <source>
        <dbReference type="Proteomes" id="UP000249375"/>
    </source>
</evidence>
<keyword evidence="2" id="KW-0460">Magnesium</keyword>
<dbReference type="PANTHER" id="PTHR10291:SF0">
    <property type="entry name" value="DEHYDRODOLICHYL DIPHOSPHATE SYNTHASE 2"/>
    <property type="match status" value="1"/>
</dbReference>
<protein>
    <recommendedName>
        <fullName evidence="2">Isoprenyl transferase</fullName>
        <ecNumber evidence="2">2.5.1.-</ecNumber>
    </recommendedName>
</protein>
<keyword evidence="4" id="KW-1185">Reference proteome</keyword>
<comment type="similarity">
    <text evidence="2">Belongs to the UPP synthase family.</text>
</comment>